<organism evidence="1">
    <name type="scientific">Citrobacter freundii</name>
    <dbReference type="NCBI Taxonomy" id="546"/>
    <lineage>
        <taxon>Bacteria</taxon>
        <taxon>Pseudomonadati</taxon>
        <taxon>Pseudomonadota</taxon>
        <taxon>Gammaproteobacteria</taxon>
        <taxon>Enterobacterales</taxon>
        <taxon>Enterobacteriaceae</taxon>
        <taxon>Citrobacter</taxon>
        <taxon>Citrobacter freundii complex</taxon>
    </lineage>
</organism>
<sequence length="93" mass="10245">MVLKLKTPTVPATEEQATNAETARFISGATRKPTPGKAKLVNFRLSEAFDDILEAEAIRTGQSRTTVLKAALAAFDNLDENQKNHWLLESAKF</sequence>
<evidence type="ECO:0000313" key="1">
    <source>
        <dbReference type="EMBL" id="HAT3900097.1"/>
    </source>
</evidence>
<comment type="caution">
    <text evidence="1">The sequence shown here is derived from an EMBL/GenBank/DDBJ whole genome shotgun (WGS) entry which is preliminary data.</text>
</comment>
<dbReference type="EMBL" id="DACSXJ010000044">
    <property type="protein sequence ID" value="HAT3900097.1"/>
    <property type="molecule type" value="Genomic_DNA"/>
</dbReference>
<reference evidence="1" key="1">
    <citation type="journal article" date="2018" name="Genome Biol.">
        <title>SKESA: strategic k-mer extension for scrupulous assemblies.</title>
        <authorList>
            <person name="Souvorov A."/>
            <person name="Agarwala R."/>
            <person name="Lipman D.J."/>
        </authorList>
    </citation>
    <scope>NUCLEOTIDE SEQUENCE</scope>
    <source>
        <strain evidence="1">O50</strain>
    </source>
</reference>
<dbReference type="AlphaFoldDB" id="A0A0D7L5G5"/>
<proteinExistence type="predicted"/>
<protein>
    <submittedName>
        <fullName evidence="1">CopG family transcriptional regulator</fullName>
    </submittedName>
</protein>
<dbReference type="RefSeq" id="WP_044715122.1">
    <property type="nucleotide sequence ID" value="NZ_CP011653.1"/>
</dbReference>
<accession>A0A0D7L5G5</accession>
<dbReference type="Proteomes" id="UP000855471">
    <property type="component" value="Unassembled WGS sequence"/>
</dbReference>
<reference evidence="1" key="2">
    <citation type="submission" date="2020-09" db="EMBL/GenBank/DDBJ databases">
        <authorList>
            <consortium name="NCBI Pathogen Detection Project"/>
        </authorList>
    </citation>
    <scope>NUCLEOTIDE SEQUENCE</scope>
    <source>
        <strain evidence="1">O50</strain>
    </source>
</reference>
<dbReference type="OrthoDB" id="6471900at2"/>
<gene>
    <name evidence="1" type="ORF">I9Y29_004587</name>
</gene>
<name>A0A0D7L5G5_CITFR</name>